<reference evidence="1" key="2">
    <citation type="submission" date="2018-05" db="EMBL/GenBank/DDBJ databases">
        <title>OpunRS2 (Oryza punctata Reference Sequence Version 2).</title>
        <authorList>
            <person name="Zhang J."/>
            <person name="Kudrna D."/>
            <person name="Lee S."/>
            <person name="Talag J."/>
            <person name="Welchert J."/>
            <person name="Wing R.A."/>
        </authorList>
    </citation>
    <scope>NUCLEOTIDE SEQUENCE [LARGE SCALE GENOMIC DNA]</scope>
</reference>
<reference evidence="1" key="1">
    <citation type="submission" date="2015-04" db="UniProtKB">
        <authorList>
            <consortium name="EnsemblPlants"/>
        </authorList>
    </citation>
    <scope>IDENTIFICATION</scope>
</reference>
<dbReference type="AlphaFoldDB" id="A0A0E0LN88"/>
<organism evidence="1">
    <name type="scientific">Oryza punctata</name>
    <name type="common">Red rice</name>
    <dbReference type="NCBI Taxonomy" id="4537"/>
    <lineage>
        <taxon>Eukaryota</taxon>
        <taxon>Viridiplantae</taxon>
        <taxon>Streptophyta</taxon>
        <taxon>Embryophyta</taxon>
        <taxon>Tracheophyta</taxon>
        <taxon>Spermatophyta</taxon>
        <taxon>Magnoliopsida</taxon>
        <taxon>Liliopsida</taxon>
        <taxon>Poales</taxon>
        <taxon>Poaceae</taxon>
        <taxon>BOP clade</taxon>
        <taxon>Oryzoideae</taxon>
        <taxon>Oryzeae</taxon>
        <taxon>Oryzinae</taxon>
        <taxon>Oryza</taxon>
    </lineage>
</organism>
<dbReference type="Proteomes" id="UP000026962">
    <property type="component" value="Chromosome 7"/>
</dbReference>
<dbReference type="Gramene" id="OPUNC07G20540.1">
    <property type="protein sequence ID" value="OPUNC07G20540.1"/>
    <property type="gene ID" value="OPUNC07G20540"/>
</dbReference>
<dbReference type="EnsemblPlants" id="OPUNC07G20540.1">
    <property type="protein sequence ID" value="OPUNC07G20540.1"/>
    <property type="gene ID" value="OPUNC07G20540"/>
</dbReference>
<evidence type="ECO:0000313" key="2">
    <source>
        <dbReference type="Proteomes" id="UP000026962"/>
    </source>
</evidence>
<dbReference type="OMA" id="CVRIFGY"/>
<proteinExistence type="predicted"/>
<keyword evidence="2" id="KW-1185">Reference proteome</keyword>
<evidence type="ECO:0000313" key="1">
    <source>
        <dbReference type="EnsemblPlants" id="OPUNC07G20540.1"/>
    </source>
</evidence>
<dbReference type="HOGENOM" id="CLU_180344_0_0_1"/>
<name>A0A0E0LN88_ORYPU</name>
<accession>A0A0E0LN88</accession>
<sequence>MELPLRCFHGAKVAAAAAAAGDGEVDGRAAVPAKGSVARGLKVVVRGLVGKAGKVFGRSIPAARFGHLAYISSFFFMDNLMTTVCVRIFGYH</sequence>
<protein>
    <submittedName>
        <fullName evidence="1">Uncharacterized protein</fullName>
    </submittedName>
</protein>